<organism evidence="1 2">
    <name type="scientific">Agromyces larvae</name>
    <dbReference type="NCBI Taxonomy" id="2929802"/>
    <lineage>
        <taxon>Bacteria</taxon>
        <taxon>Bacillati</taxon>
        <taxon>Actinomycetota</taxon>
        <taxon>Actinomycetes</taxon>
        <taxon>Micrococcales</taxon>
        <taxon>Microbacteriaceae</taxon>
        <taxon>Agromyces</taxon>
    </lineage>
</organism>
<dbReference type="EMBL" id="CP094528">
    <property type="protein sequence ID" value="UOE43302.1"/>
    <property type="molecule type" value="Genomic_DNA"/>
</dbReference>
<evidence type="ECO:0000313" key="1">
    <source>
        <dbReference type="EMBL" id="UOE43302.1"/>
    </source>
</evidence>
<sequence>MTLERPIFTSYSAAAVLGLPIIGRWPDDVVLLGATRNGHRRRGVVEVSRIGEPAIVEVGGILMTSIEYTLIQLCRAAPVADALAAVDAALRAPRHPKDRPALTTIERLRAEHERMLPYRGSRRTEAVLERATDRCDSVLETASRLLFERHGFAEPELQHSLYLDELGITAQVDFFWRDVEAGAEADGRGKYRRADIAESAETVIAEKDRENALRRRLRAFDRWDWRDCRAETPVVRRLDAMGVPRTRRPRSLG</sequence>
<reference evidence="1 2" key="1">
    <citation type="submission" date="2022-03" db="EMBL/GenBank/DDBJ databases">
        <title>Mucilaginibacter sp. isolated from the gut of Protaetia brevitarsis seulensis larvae.</title>
        <authorList>
            <person name="Won M."/>
            <person name="Kim S.-J."/>
            <person name="Kwon S.-W."/>
        </authorList>
    </citation>
    <scope>NUCLEOTIDE SEQUENCE [LARGE SCALE GENOMIC DNA]</scope>
    <source>
        <strain evidence="1 2">CFWR-12</strain>
    </source>
</reference>
<name>A0ABY4BVQ1_9MICO</name>
<keyword evidence="2" id="KW-1185">Reference proteome</keyword>
<protein>
    <submittedName>
        <fullName evidence="1">Uncharacterized protein</fullName>
    </submittedName>
</protein>
<dbReference type="RefSeq" id="WP_243554263.1">
    <property type="nucleotide sequence ID" value="NZ_CP094528.1"/>
</dbReference>
<evidence type="ECO:0000313" key="2">
    <source>
        <dbReference type="Proteomes" id="UP000832097"/>
    </source>
</evidence>
<proteinExistence type="predicted"/>
<gene>
    <name evidence="1" type="ORF">MTO99_14070</name>
</gene>
<dbReference type="Proteomes" id="UP000832097">
    <property type="component" value="Chromosome"/>
</dbReference>
<accession>A0ABY4BVQ1</accession>